<feature type="coiled-coil region" evidence="1">
    <location>
        <begin position="45"/>
        <end position="72"/>
    </location>
</feature>
<dbReference type="AlphaFoldDB" id="A0A031JZU7"/>
<evidence type="ECO:0000313" key="2">
    <source>
        <dbReference type="EMBL" id="EZP81862.1"/>
    </source>
</evidence>
<gene>
    <name evidence="2" type="ORF">BV97_02520</name>
</gene>
<evidence type="ECO:0000256" key="1">
    <source>
        <dbReference type="SAM" id="Coils"/>
    </source>
</evidence>
<dbReference type="EMBL" id="JFYZ01000011">
    <property type="protein sequence ID" value="EZP81862.1"/>
    <property type="molecule type" value="Genomic_DNA"/>
</dbReference>
<protein>
    <submittedName>
        <fullName evidence="2">Uncharacterized protein</fullName>
    </submittedName>
</protein>
<keyword evidence="1" id="KW-0175">Coiled coil</keyword>
<name>A0A031JZU7_9SPHN</name>
<reference evidence="2 3" key="1">
    <citation type="submission" date="2014-03" db="EMBL/GenBank/DDBJ databases">
        <title>Whole genome sequence of Novosphingobium resinovorum KF1.</title>
        <authorList>
            <person name="Gan H.M."/>
            <person name="Gan H.Y."/>
            <person name="Chew T.H."/>
            <person name="Savka M.A."/>
        </authorList>
    </citation>
    <scope>NUCLEOTIDE SEQUENCE [LARGE SCALE GENOMIC DNA]</scope>
    <source>
        <strain evidence="2 3">KF1</strain>
    </source>
</reference>
<proteinExistence type="predicted"/>
<dbReference type="PATRIC" id="fig|158500.4.peg.2573"/>
<dbReference type="eggNOG" id="ENOG5030IAE">
    <property type="taxonomic scope" value="Bacteria"/>
</dbReference>
<comment type="caution">
    <text evidence="2">The sequence shown here is derived from an EMBL/GenBank/DDBJ whole genome shotgun (WGS) entry which is preliminary data.</text>
</comment>
<evidence type="ECO:0000313" key="3">
    <source>
        <dbReference type="Proteomes" id="UP000024329"/>
    </source>
</evidence>
<dbReference type="RefSeq" id="WP_036526125.1">
    <property type="nucleotide sequence ID" value="NZ_JFYZ01000011.1"/>
</dbReference>
<accession>A0A031JZU7</accession>
<organism evidence="2 3">
    <name type="scientific">Novosphingobium resinovorum</name>
    <dbReference type="NCBI Taxonomy" id="158500"/>
    <lineage>
        <taxon>Bacteria</taxon>
        <taxon>Pseudomonadati</taxon>
        <taxon>Pseudomonadota</taxon>
        <taxon>Alphaproteobacteria</taxon>
        <taxon>Sphingomonadales</taxon>
        <taxon>Sphingomonadaceae</taxon>
        <taxon>Novosphingobium</taxon>
    </lineage>
</organism>
<dbReference type="Proteomes" id="UP000024329">
    <property type="component" value="Unassembled WGS sequence"/>
</dbReference>
<sequence length="536" mass="59900">MSAFPPLPDDMPEHLRLLVEDLDRRQQAFDAEWREVMELRRQHFVERTEATKLEMEAAIERAQRARVDLDAAVAATFEAAGIDPDDLAEEREPVGDPFPRLSRASIVDEAPAATAYVEDLLPEAIELIERHAPSGWFEQEPADLFRLSSVVDDQPVSIVKGVRLESERPKGHRLRQTMTLAKDYLANDPRYDHFGGALVVTQLAQLGRRIEALRAVGGSQKRIDALYSGAETDATLFELLVAAACSAKGRAMVFVEPTSAKSPDLRCTDAFNMVVECKRSAALTVYEVDEETRMRSLFRLLRVGAMARGQFGTYEVAFSIEASAVDIADVAATCLRQRLAAHPERPLTYPWGSVAFRPLPRRVDLDEVTKAYSPIMLEEVFGWNLEMPSWDGFICKIDGPPAVALDRVRSPVGLAWRVDAEAAITKRSRAPLGLFAKAVTQVPRGEFGLVYVTYPEGARSDVADNRTRAYMERIHQWEHDGAIRIPATFLVRQFPLLTGHGNPDMVENTIRFLSEEGGGDEWIFREYPAAIFTSKD</sequence>